<dbReference type="InterPro" id="IPR002729">
    <property type="entry name" value="CRISPR-assoc_Cas1"/>
</dbReference>
<dbReference type="InterPro" id="IPR010144">
    <property type="entry name" value="CRISPR-assoc_prot_Csd1-typ"/>
</dbReference>
<evidence type="ECO:0000256" key="7">
    <source>
        <dbReference type="ARBA" id="ARBA00022842"/>
    </source>
</evidence>
<dbReference type="InterPro" id="IPR050646">
    <property type="entry name" value="Cas1"/>
</dbReference>
<keyword evidence="4" id="KW-0255">Endonuclease</keyword>
<dbReference type="GO" id="GO:0051536">
    <property type="term" value="F:iron-sulfur cluster binding"/>
    <property type="evidence" value="ECO:0007669"/>
    <property type="project" value="UniProtKB-KW"/>
</dbReference>
<keyword evidence="7" id="KW-0460">Magnesium</keyword>
<evidence type="ECO:0000256" key="11">
    <source>
        <dbReference type="ARBA" id="ARBA00023125"/>
    </source>
</evidence>
<evidence type="ECO:0000256" key="13">
    <source>
        <dbReference type="ARBA" id="ARBA00033996"/>
    </source>
</evidence>
<evidence type="ECO:0000256" key="14">
    <source>
        <dbReference type="SAM" id="MobiDB-lite"/>
    </source>
</evidence>
<dbReference type="InterPro" id="IPR006482">
    <property type="entry name" value="Cas7_Csh2/Csh2"/>
</dbReference>
<feature type="region of interest" description="Disordered" evidence="14">
    <location>
        <begin position="714"/>
        <end position="733"/>
    </location>
</feature>
<dbReference type="InterPro" id="IPR013343">
    <property type="entry name" value="CRISPR-assoc_prot_Cas4"/>
</dbReference>
<dbReference type="NCBIfam" id="TIGR00372">
    <property type="entry name" value="cas4"/>
    <property type="match status" value="1"/>
</dbReference>
<keyword evidence="6" id="KW-0269">Exonuclease</keyword>
<dbReference type="GO" id="GO:0043571">
    <property type="term" value="P:maintenance of CRISPR repeat elements"/>
    <property type="evidence" value="ECO:0007669"/>
    <property type="project" value="InterPro"/>
</dbReference>
<keyword evidence="12" id="KW-0464">Manganese</keyword>
<dbReference type="NCBIfam" id="TIGR01595">
    <property type="entry name" value="cas_CT1132"/>
    <property type="match status" value="1"/>
</dbReference>
<evidence type="ECO:0000256" key="4">
    <source>
        <dbReference type="ARBA" id="ARBA00022759"/>
    </source>
</evidence>
<dbReference type="NCBIfam" id="TIGR00287">
    <property type="entry name" value="cas1"/>
    <property type="match status" value="1"/>
</dbReference>
<dbReference type="GO" id="GO:0003677">
    <property type="term" value="F:DNA binding"/>
    <property type="evidence" value="ECO:0007669"/>
    <property type="project" value="UniProtKB-KW"/>
</dbReference>
<evidence type="ECO:0000313" key="17">
    <source>
        <dbReference type="Proteomes" id="UP000601435"/>
    </source>
</evidence>
<dbReference type="InterPro" id="IPR042206">
    <property type="entry name" value="CRISPR-assoc_Cas1_C"/>
</dbReference>
<proteinExistence type="inferred from homology"/>
<dbReference type="InterPro" id="IPR019856">
    <property type="entry name" value="CRISPR-assoc_Cas1_DVULG"/>
</dbReference>
<evidence type="ECO:0000256" key="12">
    <source>
        <dbReference type="ARBA" id="ARBA00023211"/>
    </source>
</evidence>
<dbReference type="CDD" id="cd09757">
    <property type="entry name" value="Cas8c_I-C"/>
    <property type="match status" value="1"/>
</dbReference>
<feature type="domain" description="DUF83" evidence="15">
    <location>
        <begin position="847"/>
        <end position="1023"/>
    </location>
</feature>
<dbReference type="GO" id="GO:0004520">
    <property type="term" value="F:DNA endonuclease activity"/>
    <property type="evidence" value="ECO:0007669"/>
    <property type="project" value="InterPro"/>
</dbReference>
<dbReference type="Pfam" id="PF01930">
    <property type="entry name" value="Cas_Cas4"/>
    <property type="match status" value="1"/>
</dbReference>
<dbReference type="Gene3D" id="3.90.320.10">
    <property type="match status" value="1"/>
</dbReference>
<dbReference type="EMBL" id="CAJNJA010060431">
    <property type="protein sequence ID" value="CAE7870803.1"/>
    <property type="molecule type" value="Genomic_DNA"/>
</dbReference>
<dbReference type="CDD" id="cd09721">
    <property type="entry name" value="Cas1_I-C"/>
    <property type="match status" value="1"/>
</dbReference>
<dbReference type="Pfam" id="PF05107">
    <property type="entry name" value="Cas_Cas7"/>
    <property type="match status" value="1"/>
</dbReference>
<name>A0A813AJX4_9DINO</name>
<evidence type="ECO:0000256" key="9">
    <source>
        <dbReference type="ARBA" id="ARBA00023014"/>
    </source>
</evidence>
<evidence type="ECO:0000256" key="5">
    <source>
        <dbReference type="ARBA" id="ARBA00022801"/>
    </source>
</evidence>
<dbReference type="CDD" id="cd09637">
    <property type="entry name" value="Cas4_I-A_I-B_I-C_I-D_II-B"/>
    <property type="match status" value="1"/>
</dbReference>
<organism evidence="16 17">
    <name type="scientific">Symbiodinium necroappetens</name>
    <dbReference type="NCBI Taxonomy" id="1628268"/>
    <lineage>
        <taxon>Eukaryota</taxon>
        <taxon>Sar</taxon>
        <taxon>Alveolata</taxon>
        <taxon>Dinophyceae</taxon>
        <taxon>Suessiales</taxon>
        <taxon>Symbiodiniaceae</taxon>
        <taxon>Symbiodinium</taxon>
    </lineage>
</organism>
<dbReference type="HAMAP" id="MF_01470">
    <property type="entry name" value="Cas1"/>
    <property type="match status" value="1"/>
</dbReference>
<sequence>MLAPPFGYSLETIGWCVVIDRSGVPTGVVSLADDTTKRSRGRSLPVPSPVKRTSAVAANFLWDKTSYALGVTAGEGKRTAREHEAFKALHREALADEEDPGLAALLAFLDRWHPEAFAEPLFPSEMRDANVVFRFAEERGYLHDRPAAKAIWARRLADGGAPKAVCLVSGARAPFARLHPAVKGVWGAQSSGAPFLSFNCDAFESYGHEQGANAPVSERAAFAYATALNRLLAKDSRHRVQIGDASSVFWAEAEEAEKAESAETIFGALLGGRADESLQAGKLRPVLEGIAQGRPLTDLDPKLAAGVRFYLLGLAPNAARLSVRFWFEGDFGRFADLYALHARDMALEPPPRERLPTVQRLAFETAARRKAENIPPQLGGELLRAILTGGRYPASLRATLLMRLRADGEITALRVALLKAAVARDRRLETSPTTKEPPVTYDPECREPGYLLGRLFATYEYAQQAALGRSVNATVKDKFYGAASSTPQSVFPLLDRGSQPHLARLRKERPGQAVNIEKQIGAIMERLDPDADPFPRALPPAQQALFALGYYHERNQRFAHTPINDDPRQPIRIHAGNLPRIDQETQHGLVSDVSLKRKVRNYTELAKGSEPGFRIYVQESSVLNDRHREAYVALRPEDEKAKTAAKLNPKGDEEARALQAFMCGNFYDVRTFGAVMSTGINCGQVRGPVQLTFARSIDPIVPQEISITRMAATNEKEKAAREEGADEERHDNRTMGRKHIVPYGLYRAHGFVSAKLAERTGFSEADLDFLWETLEQMFEHDRSAARGEMTTRKLVVFRHDSALGKAHAHDLFDRVRVARRNGAGEAPRRFEDYEVTLDRADLPAGHAIYCPRQCALIHVERAWEENRLTAEGRVLHAATDRQASRRRRGVRVVTGLALSSRRLGLTGVADVVEFHAVADGDSAAETPYPVEYKRGRPKLHRADEVQLCAQAICLEEMTGRTVPEGALFYGETRRRVVVPFDDDLRSLTWETAASVHRLLAVGRLPPPVYEARKCRACSLIEVCRPRLGGRLLKKLLNTLYVTTPGARLRKDGENAVVELDGVEARRVPLHLLGSIVVFGGVWTSPALMQAGSAGGIAIVFLDRNGRFQARVEGPVSGNVLLRRAQYRASDEAAADIALGLLAGKVANQRAVLMRSLRDHADSAAPDDIAAIEAASARLADVLRRLEKPDRPLDVLRGLEGESSRVYFSVFDRLVRSPDEQVFFKGRSRRPPRDSVNALLSFLYTLLVHDCRAACESVGLDPAVGFLHRDRPGRPSLALDLMEELRPVLADRLALSLLNRRQLRGRDFRFTDGGAVLLTDDARKLVLTSWQERKRDERRHAFIGETAPLGLVPYLQAQLLARHLRGDLDAYPPWIWK</sequence>
<dbReference type="InterPro" id="IPR013418">
    <property type="entry name" value="CRISPR-assoc_prot_Cas7/Csd2"/>
</dbReference>
<comment type="caution">
    <text evidence="16">The sequence shown here is derived from an EMBL/GenBank/DDBJ whole genome shotgun (WGS) entry which is preliminary data.</text>
</comment>
<evidence type="ECO:0000256" key="10">
    <source>
        <dbReference type="ARBA" id="ARBA00023118"/>
    </source>
</evidence>
<dbReference type="GO" id="GO:0046872">
    <property type="term" value="F:metal ion binding"/>
    <property type="evidence" value="ECO:0007669"/>
    <property type="project" value="UniProtKB-KW"/>
</dbReference>
<dbReference type="Gene3D" id="1.20.120.920">
    <property type="entry name" value="CRISPR-associated endonuclease Cas1, C-terminal domain"/>
    <property type="match status" value="1"/>
</dbReference>
<evidence type="ECO:0000313" key="16">
    <source>
        <dbReference type="EMBL" id="CAE7870803.1"/>
    </source>
</evidence>
<dbReference type="OrthoDB" id="10397134at2759"/>
<evidence type="ECO:0000256" key="1">
    <source>
        <dbReference type="ARBA" id="ARBA00012768"/>
    </source>
</evidence>
<protein>
    <recommendedName>
        <fullName evidence="1">5' to 3' exodeoxyribonuclease (nucleoside 3'-phosphate-forming)</fullName>
        <ecNumber evidence="1">3.1.12.1</ecNumber>
    </recommendedName>
</protein>
<evidence type="ECO:0000256" key="6">
    <source>
        <dbReference type="ARBA" id="ARBA00022839"/>
    </source>
</evidence>
<keyword evidence="5" id="KW-0378">Hydrolase</keyword>
<dbReference type="PANTHER" id="PTHR34353:SF2">
    <property type="entry name" value="CRISPR-ASSOCIATED ENDONUCLEASE CAS1 1"/>
    <property type="match status" value="1"/>
</dbReference>
<keyword evidence="8" id="KW-0408">Iron</keyword>
<gene>
    <name evidence="16" type="primary">cas1-2</name>
    <name evidence="16" type="ORF">SNEC2469_LOCUS28123</name>
</gene>
<keyword evidence="3" id="KW-0479">Metal-binding</keyword>
<comment type="catalytic activity">
    <reaction evidence="13">
        <text>exonucleolytic cleavage in the 5'- to 3'-direction to yield nucleoside 3'-phosphates.</text>
        <dbReference type="EC" id="3.1.12.1"/>
    </reaction>
</comment>
<dbReference type="GO" id="GO:0004527">
    <property type="term" value="F:exonuclease activity"/>
    <property type="evidence" value="ECO:0007669"/>
    <property type="project" value="UniProtKB-KW"/>
</dbReference>
<evidence type="ECO:0000259" key="15">
    <source>
        <dbReference type="Pfam" id="PF01930"/>
    </source>
</evidence>
<dbReference type="NCBIfam" id="TIGR02589">
    <property type="entry name" value="cas_Csd2"/>
    <property type="match status" value="1"/>
</dbReference>
<evidence type="ECO:0000256" key="3">
    <source>
        <dbReference type="ARBA" id="ARBA00022723"/>
    </source>
</evidence>
<accession>A0A813AJX4</accession>
<dbReference type="Pfam" id="PF09709">
    <property type="entry name" value="Cas_Csd1"/>
    <property type="match status" value="1"/>
</dbReference>
<dbReference type="Proteomes" id="UP000601435">
    <property type="component" value="Unassembled WGS sequence"/>
</dbReference>
<dbReference type="Gene3D" id="3.100.10.20">
    <property type="entry name" value="CRISPR-associated endonuclease Cas1, N-terminal domain"/>
    <property type="match status" value="1"/>
</dbReference>
<keyword evidence="11" id="KW-0238">DNA-binding</keyword>
<dbReference type="NCBIfam" id="TIGR01863">
    <property type="entry name" value="cas_Csd1"/>
    <property type="match status" value="1"/>
</dbReference>
<keyword evidence="10" id="KW-0051">Antiviral defense</keyword>
<dbReference type="PANTHER" id="PTHR34353">
    <property type="entry name" value="CRISPR-ASSOCIATED ENDONUCLEASE CAS1 1"/>
    <property type="match status" value="1"/>
</dbReference>
<dbReference type="EC" id="3.1.12.1" evidence="1"/>
<dbReference type="Pfam" id="PF01867">
    <property type="entry name" value="Cas_Cas1"/>
    <property type="match status" value="1"/>
</dbReference>
<dbReference type="InterPro" id="IPR011604">
    <property type="entry name" value="PDDEXK-like_dom_sf"/>
</dbReference>
<dbReference type="NCBIfam" id="TIGR03640">
    <property type="entry name" value="cas1_DVULG"/>
    <property type="match status" value="1"/>
</dbReference>
<dbReference type="InterPro" id="IPR042211">
    <property type="entry name" value="CRISPR-assoc_Cas1_N"/>
</dbReference>
<keyword evidence="17" id="KW-1185">Reference proteome</keyword>
<evidence type="ECO:0000256" key="2">
    <source>
        <dbReference type="ARBA" id="ARBA00022722"/>
    </source>
</evidence>
<keyword evidence="2" id="KW-0540">Nuclease</keyword>
<evidence type="ECO:0000256" key="8">
    <source>
        <dbReference type="ARBA" id="ARBA00023004"/>
    </source>
</evidence>
<keyword evidence="9" id="KW-0411">Iron-sulfur</keyword>
<reference evidence="16" key="1">
    <citation type="submission" date="2021-02" db="EMBL/GenBank/DDBJ databases">
        <authorList>
            <person name="Dougan E. K."/>
            <person name="Rhodes N."/>
            <person name="Thang M."/>
            <person name="Chan C."/>
        </authorList>
    </citation>
    <scope>NUCLEOTIDE SEQUENCE</scope>
</reference>
<dbReference type="InterPro" id="IPR022765">
    <property type="entry name" value="Dna2/Cas4_DUF83"/>
</dbReference>
<dbReference type="GO" id="GO:0051607">
    <property type="term" value="P:defense response to virus"/>
    <property type="evidence" value="ECO:0007669"/>
    <property type="project" value="UniProtKB-KW"/>
</dbReference>